<gene>
    <name evidence="1" type="ORF">GCM10009757_41230</name>
</gene>
<protein>
    <recommendedName>
        <fullName evidence="3">Polymerase nucleotidyl transferase domain-containing protein</fullName>
    </recommendedName>
</protein>
<name>A0ABP5GZU2_9ACTN</name>
<accession>A0ABP5GZU2</accession>
<organism evidence="1 2">
    <name type="scientific">Streptomyces cheonanensis</name>
    <dbReference type="NCBI Taxonomy" id="312720"/>
    <lineage>
        <taxon>Bacteria</taxon>
        <taxon>Bacillati</taxon>
        <taxon>Actinomycetota</taxon>
        <taxon>Actinomycetes</taxon>
        <taxon>Kitasatosporales</taxon>
        <taxon>Streptomycetaceae</taxon>
        <taxon>Streptomyces</taxon>
    </lineage>
</organism>
<dbReference type="Proteomes" id="UP001403094">
    <property type="component" value="Unassembled WGS sequence"/>
</dbReference>
<sequence length="266" mass="29455">MYETTPASAPTPPPPGATPEATMAAFVARAEADPAVVGLVLSGSRAHDGMATGRSDYDVHVITRDHPHAAVRELDGFRSGHLDLVVMSLADFRIRGLPGDPQGWQRYAYVHARVLLDRLDGTIARILDRKRTLDRAEARNAVDSCLDAYVNQTFRSLKSHRDGRATAGHLDAAESVPLVLEVLFALHQRVRPYNKYLRWELTRYPLGDPRWDAERLLPTLGRILTDGDPDTQRSLFTAVEAAARRAGHGPVLDSWGSDLRLLRSRN</sequence>
<reference evidence="2" key="1">
    <citation type="journal article" date="2019" name="Int. J. Syst. Evol. Microbiol.">
        <title>The Global Catalogue of Microorganisms (GCM) 10K type strain sequencing project: providing services to taxonomists for standard genome sequencing and annotation.</title>
        <authorList>
            <consortium name="The Broad Institute Genomics Platform"/>
            <consortium name="The Broad Institute Genome Sequencing Center for Infectious Disease"/>
            <person name="Wu L."/>
            <person name="Ma J."/>
        </authorList>
    </citation>
    <scope>NUCLEOTIDE SEQUENCE [LARGE SCALE GENOMIC DNA]</scope>
    <source>
        <strain evidence="2">JCM 14549</strain>
    </source>
</reference>
<evidence type="ECO:0008006" key="3">
    <source>
        <dbReference type="Google" id="ProtNLM"/>
    </source>
</evidence>
<dbReference type="EMBL" id="BAAANQ010000009">
    <property type="protein sequence ID" value="GAA2059677.1"/>
    <property type="molecule type" value="Genomic_DNA"/>
</dbReference>
<comment type="caution">
    <text evidence="1">The sequence shown here is derived from an EMBL/GenBank/DDBJ whole genome shotgun (WGS) entry which is preliminary data.</text>
</comment>
<keyword evidence="2" id="KW-1185">Reference proteome</keyword>
<evidence type="ECO:0000313" key="1">
    <source>
        <dbReference type="EMBL" id="GAA2059677.1"/>
    </source>
</evidence>
<proteinExistence type="predicted"/>
<evidence type="ECO:0000313" key="2">
    <source>
        <dbReference type="Proteomes" id="UP001403094"/>
    </source>
</evidence>